<dbReference type="Proteomes" id="UP001163823">
    <property type="component" value="Chromosome 5"/>
</dbReference>
<dbReference type="InterPro" id="IPR001087">
    <property type="entry name" value="GDSL"/>
</dbReference>
<dbReference type="EMBL" id="JARAOO010000005">
    <property type="protein sequence ID" value="KAJ7968653.1"/>
    <property type="molecule type" value="Genomic_DNA"/>
</dbReference>
<keyword evidence="3" id="KW-1185">Reference proteome</keyword>
<sequence length="263" mass="29756">MDPNLSFEELLTGVSFASAGSGFDPLTPLISGVFPIPKQMEYFRECKKRLESVIGKQRTEEHIKKAVFFISAGTNDFVVNYFTIPIRRRSYTTLSYHHFLMQHIKQFIQDLWSEGARNIAVAGLPPMGCLPVVITINSENAFLQRECIEKFSSAARDYNLILQNELHFMQTNLSNSRAKLTYIDTYGPLAYMIQGQGKFGFDKVDCGCCGSGYIEASFLCNGNSYVCSNASKYVFFDSIHPTEMAYYTMFKASRATIDHIINH</sequence>
<dbReference type="Pfam" id="PF00657">
    <property type="entry name" value="Lipase_GDSL"/>
    <property type="match status" value="1"/>
</dbReference>
<dbReference type="InterPro" id="IPR050592">
    <property type="entry name" value="GDSL_lipolytic_enzyme"/>
</dbReference>
<dbReference type="GO" id="GO:0016788">
    <property type="term" value="F:hydrolase activity, acting on ester bonds"/>
    <property type="evidence" value="ECO:0007669"/>
    <property type="project" value="InterPro"/>
</dbReference>
<comment type="caution">
    <text evidence="2">The sequence shown here is derived from an EMBL/GenBank/DDBJ whole genome shotgun (WGS) entry which is preliminary data.</text>
</comment>
<reference evidence="2" key="1">
    <citation type="journal article" date="2023" name="Science">
        <title>Elucidation of the pathway for biosynthesis of saponin adjuvants from the soapbark tree.</title>
        <authorList>
            <person name="Reed J."/>
            <person name="Orme A."/>
            <person name="El-Demerdash A."/>
            <person name="Owen C."/>
            <person name="Martin L.B.B."/>
            <person name="Misra R.C."/>
            <person name="Kikuchi S."/>
            <person name="Rejzek M."/>
            <person name="Martin A.C."/>
            <person name="Harkess A."/>
            <person name="Leebens-Mack J."/>
            <person name="Louveau T."/>
            <person name="Stephenson M.J."/>
            <person name="Osbourn A."/>
        </authorList>
    </citation>
    <scope>NUCLEOTIDE SEQUENCE</scope>
    <source>
        <strain evidence="2">S10</strain>
    </source>
</reference>
<proteinExistence type="inferred from homology"/>
<dbReference type="KEGG" id="qsa:O6P43_012718"/>
<protein>
    <submittedName>
        <fullName evidence="2">GDSL esterase/lipase family</fullName>
    </submittedName>
</protein>
<organism evidence="2 3">
    <name type="scientific">Quillaja saponaria</name>
    <name type="common">Soap bark tree</name>
    <dbReference type="NCBI Taxonomy" id="32244"/>
    <lineage>
        <taxon>Eukaryota</taxon>
        <taxon>Viridiplantae</taxon>
        <taxon>Streptophyta</taxon>
        <taxon>Embryophyta</taxon>
        <taxon>Tracheophyta</taxon>
        <taxon>Spermatophyta</taxon>
        <taxon>Magnoliopsida</taxon>
        <taxon>eudicotyledons</taxon>
        <taxon>Gunneridae</taxon>
        <taxon>Pentapetalae</taxon>
        <taxon>rosids</taxon>
        <taxon>fabids</taxon>
        <taxon>Fabales</taxon>
        <taxon>Quillajaceae</taxon>
        <taxon>Quillaja</taxon>
    </lineage>
</organism>
<evidence type="ECO:0000313" key="3">
    <source>
        <dbReference type="Proteomes" id="UP001163823"/>
    </source>
</evidence>
<comment type="similarity">
    <text evidence="1">Belongs to the 'GDSL' lipolytic enzyme family.</text>
</comment>
<evidence type="ECO:0000313" key="2">
    <source>
        <dbReference type="EMBL" id="KAJ7968653.1"/>
    </source>
</evidence>
<dbReference type="AlphaFoldDB" id="A0AAD7PUQ6"/>
<gene>
    <name evidence="2" type="ORF">O6P43_012718</name>
</gene>
<accession>A0AAD7PUQ6</accession>
<dbReference type="SUPFAM" id="SSF52266">
    <property type="entry name" value="SGNH hydrolase"/>
    <property type="match status" value="1"/>
</dbReference>
<dbReference type="PANTHER" id="PTHR45642:SF3">
    <property type="entry name" value="OS09G0540400 PROTEIN"/>
    <property type="match status" value="1"/>
</dbReference>
<dbReference type="Gene3D" id="3.40.50.1110">
    <property type="entry name" value="SGNH hydrolase"/>
    <property type="match status" value="1"/>
</dbReference>
<dbReference type="PANTHER" id="PTHR45642">
    <property type="entry name" value="GDSL ESTERASE/LIPASE EXL3"/>
    <property type="match status" value="1"/>
</dbReference>
<name>A0AAD7PUQ6_QUISA</name>
<evidence type="ECO:0000256" key="1">
    <source>
        <dbReference type="ARBA" id="ARBA00008668"/>
    </source>
</evidence>
<dbReference type="InterPro" id="IPR036514">
    <property type="entry name" value="SGNH_hydro_sf"/>
</dbReference>